<comment type="caution">
    <text evidence="1">The sequence shown here is derived from an EMBL/GenBank/DDBJ whole genome shotgun (WGS) entry which is preliminary data.</text>
</comment>
<evidence type="ECO:0000313" key="2">
    <source>
        <dbReference type="Proteomes" id="UP001597024"/>
    </source>
</evidence>
<protein>
    <recommendedName>
        <fullName evidence="3">Transposase DDE domain-containing protein</fullName>
    </recommendedName>
</protein>
<keyword evidence="2" id="KW-1185">Reference proteome</keyword>
<reference evidence="2" key="1">
    <citation type="journal article" date="2019" name="Int. J. Syst. Evol. Microbiol.">
        <title>The Global Catalogue of Microorganisms (GCM) 10K type strain sequencing project: providing services to taxonomists for standard genome sequencing and annotation.</title>
        <authorList>
            <consortium name="The Broad Institute Genomics Platform"/>
            <consortium name="The Broad Institute Genome Sequencing Center for Infectious Disease"/>
            <person name="Wu L."/>
            <person name="Ma J."/>
        </authorList>
    </citation>
    <scope>NUCLEOTIDE SEQUENCE [LARGE SCALE GENOMIC DNA]</scope>
    <source>
        <strain evidence="2">CCUG 62974</strain>
    </source>
</reference>
<name>A0ABW3DS73_9ACTN</name>
<proteinExistence type="predicted"/>
<accession>A0ABW3DS73</accession>
<sequence>MLRLLAGVYSLFRRWQRAGVWQRIVTRYDKLAVRYETTILIAALNDWLTCL</sequence>
<dbReference type="Proteomes" id="UP001597024">
    <property type="component" value="Unassembled WGS sequence"/>
</dbReference>
<dbReference type="EMBL" id="JBHTHX010000692">
    <property type="protein sequence ID" value="MFD0886713.1"/>
    <property type="molecule type" value="Genomic_DNA"/>
</dbReference>
<organism evidence="1 2">
    <name type="scientific">Streptosporangium algeriense</name>
    <dbReference type="NCBI Taxonomy" id="1682748"/>
    <lineage>
        <taxon>Bacteria</taxon>
        <taxon>Bacillati</taxon>
        <taxon>Actinomycetota</taxon>
        <taxon>Actinomycetes</taxon>
        <taxon>Streptosporangiales</taxon>
        <taxon>Streptosporangiaceae</taxon>
        <taxon>Streptosporangium</taxon>
    </lineage>
</organism>
<evidence type="ECO:0008006" key="3">
    <source>
        <dbReference type="Google" id="ProtNLM"/>
    </source>
</evidence>
<evidence type="ECO:0000313" key="1">
    <source>
        <dbReference type="EMBL" id="MFD0886713.1"/>
    </source>
</evidence>
<gene>
    <name evidence="1" type="ORF">ACFQ08_19375</name>
</gene>